<dbReference type="InterPro" id="IPR050205">
    <property type="entry name" value="CDPK_Ser/Thr_kinases"/>
</dbReference>
<dbReference type="Proteomes" id="UP001187471">
    <property type="component" value="Unassembled WGS sequence"/>
</dbReference>
<evidence type="ECO:0000256" key="2">
    <source>
        <dbReference type="ARBA" id="ARBA00022527"/>
    </source>
</evidence>
<evidence type="ECO:0000313" key="7">
    <source>
        <dbReference type="EMBL" id="KAK2978869.1"/>
    </source>
</evidence>
<keyword evidence="4" id="KW-0547">Nucleotide-binding</keyword>
<evidence type="ECO:0000256" key="3">
    <source>
        <dbReference type="ARBA" id="ARBA00022679"/>
    </source>
</evidence>
<dbReference type="GO" id="GO:0004674">
    <property type="term" value="F:protein serine/threonine kinase activity"/>
    <property type="evidence" value="ECO:0007669"/>
    <property type="project" value="UniProtKB-KW"/>
</dbReference>
<dbReference type="Gene3D" id="3.30.200.20">
    <property type="entry name" value="Phosphorylase Kinase, domain 1"/>
    <property type="match status" value="1"/>
</dbReference>
<dbReference type="AlphaFoldDB" id="A0AA88UBQ7"/>
<keyword evidence="5" id="KW-0418">Kinase</keyword>
<evidence type="ECO:0000256" key="6">
    <source>
        <dbReference type="ARBA" id="ARBA00022840"/>
    </source>
</evidence>
<sequence length="128" mass="14425">MKHLPEHANIVTSNDTYEDDIVVHLVMELCEGGELFDRIVARGHYTEMVHKYRELYSFIVAIKRFRAGVSSDSNMPSSSTAPGFFDKSLATIMYHLYAKYTSPISAHLTSAGLNLRWMPLRTAATPDT</sequence>
<dbReference type="EMBL" id="JAVXUO010001813">
    <property type="protein sequence ID" value="KAK2978869.1"/>
    <property type="molecule type" value="Genomic_DNA"/>
</dbReference>
<accession>A0AA88UBQ7</accession>
<organism evidence="7 8">
    <name type="scientific">Escallonia rubra</name>
    <dbReference type="NCBI Taxonomy" id="112253"/>
    <lineage>
        <taxon>Eukaryota</taxon>
        <taxon>Viridiplantae</taxon>
        <taxon>Streptophyta</taxon>
        <taxon>Embryophyta</taxon>
        <taxon>Tracheophyta</taxon>
        <taxon>Spermatophyta</taxon>
        <taxon>Magnoliopsida</taxon>
        <taxon>eudicotyledons</taxon>
        <taxon>Gunneridae</taxon>
        <taxon>Pentapetalae</taxon>
        <taxon>asterids</taxon>
        <taxon>campanulids</taxon>
        <taxon>Escalloniales</taxon>
        <taxon>Escalloniaceae</taxon>
        <taxon>Escallonia</taxon>
    </lineage>
</organism>
<keyword evidence="6" id="KW-0067">ATP-binding</keyword>
<gene>
    <name evidence="7" type="ORF">RJ640_030918</name>
</gene>
<dbReference type="InterPro" id="IPR011009">
    <property type="entry name" value="Kinase-like_dom_sf"/>
</dbReference>
<keyword evidence="2" id="KW-0723">Serine/threonine-protein kinase</keyword>
<dbReference type="PANTHER" id="PTHR24349">
    <property type="entry name" value="SERINE/THREONINE-PROTEIN KINASE"/>
    <property type="match status" value="1"/>
</dbReference>
<dbReference type="GO" id="GO:0005524">
    <property type="term" value="F:ATP binding"/>
    <property type="evidence" value="ECO:0007669"/>
    <property type="project" value="UniProtKB-KW"/>
</dbReference>
<protein>
    <submittedName>
        <fullName evidence="7">Uncharacterized protein</fullName>
    </submittedName>
</protein>
<evidence type="ECO:0000256" key="1">
    <source>
        <dbReference type="ARBA" id="ARBA00005354"/>
    </source>
</evidence>
<keyword evidence="8" id="KW-1185">Reference proteome</keyword>
<proteinExistence type="inferred from homology"/>
<reference evidence="7" key="1">
    <citation type="submission" date="2022-12" db="EMBL/GenBank/DDBJ databases">
        <title>Draft genome assemblies for two species of Escallonia (Escalloniales).</title>
        <authorList>
            <person name="Chanderbali A."/>
            <person name="Dervinis C."/>
            <person name="Anghel I."/>
            <person name="Soltis D."/>
            <person name="Soltis P."/>
            <person name="Zapata F."/>
        </authorList>
    </citation>
    <scope>NUCLEOTIDE SEQUENCE</scope>
    <source>
        <strain evidence="7">UCBG92.1500</strain>
        <tissue evidence="7">Leaf</tissue>
    </source>
</reference>
<evidence type="ECO:0000256" key="5">
    <source>
        <dbReference type="ARBA" id="ARBA00022777"/>
    </source>
</evidence>
<evidence type="ECO:0000313" key="8">
    <source>
        <dbReference type="Proteomes" id="UP001187471"/>
    </source>
</evidence>
<keyword evidence="3" id="KW-0808">Transferase</keyword>
<evidence type="ECO:0000256" key="4">
    <source>
        <dbReference type="ARBA" id="ARBA00022741"/>
    </source>
</evidence>
<name>A0AA88UBQ7_9ASTE</name>
<dbReference type="SUPFAM" id="SSF56112">
    <property type="entry name" value="Protein kinase-like (PK-like)"/>
    <property type="match status" value="1"/>
</dbReference>
<comment type="similarity">
    <text evidence="1">Belongs to the protein kinase superfamily. CAMK Ser/Thr protein kinase family. CaMK subfamily.</text>
</comment>
<comment type="caution">
    <text evidence="7">The sequence shown here is derived from an EMBL/GenBank/DDBJ whole genome shotgun (WGS) entry which is preliminary data.</text>
</comment>
<dbReference type="Gene3D" id="1.10.510.10">
    <property type="entry name" value="Transferase(Phosphotransferase) domain 1"/>
    <property type="match status" value="1"/>
</dbReference>